<dbReference type="PANTHER" id="PTHR28598">
    <property type="entry name" value="STAGA COMPLEX 65 SUBUNIT GAMMA"/>
    <property type="match status" value="1"/>
</dbReference>
<dbReference type="KEGG" id="tpal:117651624"/>
<dbReference type="Proteomes" id="UP000515158">
    <property type="component" value="Unplaced"/>
</dbReference>
<dbReference type="GeneID" id="117651624"/>
<dbReference type="OrthoDB" id="6021257at2759"/>
<evidence type="ECO:0000313" key="3">
    <source>
        <dbReference type="RefSeq" id="XP_034251690.1"/>
    </source>
</evidence>
<gene>
    <name evidence="3" type="primary">LOC117651624</name>
</gene>
<name>A0A6P9A2Q3_THRPL</name>
<accession>A0A6P9A2Q3</accession>
<evidence type="ECO:0000313" key="2">
    <source>
        <dbReference type="Proteomes" id="UP000515158"/>
    </source>
</evidence>
<dbReference type="GO" id="GO:0000124">
    <property type="term" value="C:SAGA complex"/>
    <property type="evidence" value="ECO:0007669"/>
    <property type="project" value="InterPro"/>
</dbReference>
<sequence length="387" mass="42556">MNAPTVSSASASGSWSGIQNPVSHWGEFESDEEETSVFDLQEALSKELVADLIDKSCSDDYTKGDPLDGYGDDELDTESYSLDGEVSYSLELRKHIAALKQLILLAQGRVSTSAPQVQQRLPEPPPAPQRPPTHLKHPVVHPLGFLPSRHTPFTLGQGSPPEELCLDSCLYILTKSISALAAHSGWDGAMGETLFVFRDAVDDFLRRLTTMLRVTVDQGASHEGGGEGGFSDPVEQVFHTMGLGSVRDLHSHYQVQILGRIENLENVCSQLTCEYVELANSYNATLPSSSGWDSSIKQEIVSEIEEGEDEDDVPQLHFPSTADGDLALQPSATLQTGFEMLHSLEQQQLLSEEESLRNEEFEEDRKVDLTSVLNISSSQPSKRVRRM</sequence>
<dbReference type="InParanoid" id="A0A6P9A2Q3"/>
<evidence type="ECO:0000256" key="1">
    <source>
        <dbReference type="SAM" id="MobiDB-lite"/>
    </source>
</evidence>
<proteinExistence type="predicted"/>
<protein>
    <submittedName>
        <fullName evidence="3">STAGA complex 65 subunit gamma-like</fullName>
    </submittedName>
</protein>
<feature type="compositionally biased region" description="Pro residues" evidence="1">
    <location>
        <begin position="122"/>
        <end position="131"/>
    </location>
</feature>
<reference evidence="3" key="1">
    <citation type="submission" date="2025-08" db="UniProtKB">
        <authorList>
            <consortium name="RefSeq"/>
        </authorList>
    </citation>
    <scope>IDENTIFICATION</scope>
    <source>
        <tissue evidence="3">Total insect</tissue>
    </source>
</reference>
<feature type="region of interest" description="Disordered" evidence="1">
    <location>
        <begin position="114"/>
        <end position="137"/>
    </location>
</feature>
<dbReference type="AlphaFoldDB" id="A0A6P9A2Q3"/>
<organism evidence="3">
    <name type="scientific">Thrips palmi</name>
    <name type="common">Melon thrips</name>
    <dbReference type="NCBI Taxonomy" id="161013"/>
    <lineage>
        <taxon>Eukaryota</taxon>
        <taxon>Metazoa</taxon>
        <taxon>Ecdysozoa</taxon>
        <taxon>Arthropoda</taxon>
        <taxon>Hexapoda</taxon>
        <taxon>Insecta</taxon>
        <taxon>Pterygota</taxon>
        <taxon>Neoptera</taxon>
        <taxon>Paraneoptera</taxon>
        <taxon>Thysanoptera</taxon>
        <taxon>Terebrantia</taxon>
        <taxon>Thripoidea</taxon>
        <taxon>Thripidae</taxon>
        <taxon>Thrips</taxon>
    </lineage>
</organism>
<feature type="compositionally biased region" description="Low complexity" evidence="1">
    <location>
        <begin position="7"/>
        <end position="17"/>
    </location>
</feature>
<keyword evidence="2" id="KW-1185">Reference proteome</keyword>
<dbReference type="RefSeq" id="XP_034251690.1">
    <property type="nucleotide sequence ID" value="XM_034395799.1"/>
</dbReference>
<dbReference type="PANTHER" id="PTHR28598:SF1">
    <property type="entry name" value="STAGA COMPLEX 65 SUBUNIT GAMMA"/>
    <property type="match status" value="1"/>
</dbReference>
<dbReference type="InterPro" id="IPR039460">
    <property type="entry name" value="SUPT7L/Spt7"/>
</dbReference>
<dbReference type="CDD" id="cd06847">
    <property type="entry name" value="HFD_SUPT7L"/>
    <property type="match status" value="1"/>
</dbReference>
<feature type="region of interest" description="Disordered" evidence="1">
    <location>
        <begin position="1"/>
        <end position="34"/>
    </location>
</feature>
<dbReference type="GO" id="GO:0003713">
    <property type="term" value="F:transcription coactivator activity"/>
    <property type="evidence" value="ECO:0007669"/>
    <property type="project" value="TreeGrafter"/>
</dbReference>